<protein>
    <recommendedName>
        <fullName evidence="16">ABC transporter G family member 5</fullName>
    </recommendedName>
    <alternativeName>
        <fullName evidence="17">White-brown complex homolog protein 5</fullName>
    </alternativeName>
</protein>
<dbReference type="InterPro" id="IPR001245">
    <property type="entry name" value="Ser-Thr/Tyr_kinase_cat_dom"/>
</dbReference>
<dbReference type="InterPro" id="IPR011009">
    <property type="entry name" value="Kinase-like_dom_sf"/>
</dbReference>
<dbReference type="PROSITE" id="PS00107">
    <property type="entry name" value="PROTEIN_KINASE_ATP"/>
    <property type="match status" value="1"/>
</dbReference>
<dbReference type="InterPro" id="IPR017441">
    <property type="entry name" value="Protein_kinase_ATP_BS"/>
</dbReference>
<dbReference type="InterPro" id="IPR024788">
    <property type="entry name" value="Malectin-like_Carb-bd_dom"/>
</dbReference>
<evidence type="ECO:0000256" key="4">
    <source>
        <dbReference type="ARBA" id="ARBA00022448"/>
    </source>
</evidence>
<evidence type="ECO:0000259" key="21">
    <source>
        <dbReference type="PROSITE" id="PS50011"/>
    </source>
</evidence>
<gene>
    <name evidence="23" type="ORF">B296_00052692</name>
</gene>
<keyword evidence="10" id="KW-0418">Kinase</keyword>
<dbReference type="InterPro" id="IPR003593">
    <property type="entry name" value="AAA+_ATPase"/>
</dbReference>
<dbReference type="InterPro" id="IPR000719">
    <property type="entry name" value="Prot_kinase_dom"/>
</dbReference>
<evidence type="ECO:0000256" key="3">
    <source>
        <dbReference type="ARBA" id="ARBA00008171"/>
    </source>
</evidence>
<sequence>MAIREIEARLIVLMMVAIRCVHCVYTPADNYLIDCGSPTNTSIGDRVFVADVSLSSTLAPPSNNLANTSQNSVPSVPTSYGTALFRDARVFTEPSSYTFQIKAHGRHFVRLYFFPFVSGGYNLTAATFGVSTQDVVLLNDFQPRANATVVKEFSLNITSNTLILRFAPSGSTSLAFVNAIEVVSVPDNLIHDTAKIVDPQGKYWGLSGQALETMYRINMGGPQILPGNDTLWRTWENDQKFLLNADLSRSASFAGKITYMDGNTEEIAPEVVYATVVELAAAAQNTVGANFNVTWQFSVDANADYLIRFHFCDIVSGSAGEIVFKVYINSWLASEVDLAQITFNSLATAVFMDYVLKADDASSKLSVSISPSSVINGLPNAILNGLEIMKINGSAGPAVVVVPPGSNKSFGIILGSILGAVAVVVVAIILCVVLRKRKLAKQSSKTWVPFSIDGLTSHSTVTQTSNGTAFKIGQNGDLGYRFSFMVLQEATNNFDENWVIGVGGFGKVYKGVLRDETKVAVKRGNPKSQQGLNEFHTEIELLSRLRHRHLVSLIGYCDEKNEMILVYEYMEKGTLKSHLYGSDLPPLDWKQRLEICIGSARGLHYLHTGQAKAIIHRDVKSANILLDENLLAKVADFGLSKTGPELDQTHVSTAVKGSFGYLDPEYFRRQRLTEKSDVYSFGVVLLEVLCARPVIDPTLPREMVNLAEWGMKWQKRGELEQIADARIAGSIRPESLRKFGETIEKCLADSGVERPSMGDVLWNLEYVLHLQDADPSVSEIDSINRITELSPQVQNINTIFDSAPAPAPAEEVGTSVLNDLTDVSMSKNLEGSLRAQFFGQPGYATSFKERTAGGDRGSGVMSRFVDKISVLERLSSPMAEAEGIARGGLLVHHHHHHPSGPSVTLGQLFKRVGEAHSGGGVGDEDESQHRHVVAMGEFDGAGGGGLASRHLPIVLTFANLSYSVKRPRQMCLFRKNRLSMDPAAGLAPPDAFSGSKTLLDSISGEAREGEIFAVLGASGSGKSTLIDALANRIATESLQGSITLNGEKLDDQLLKVISAYVMQDDLLFPMLTVEETLMFSAEFRLPRSLSASKKKSRVQALIDQLGLRSSAKTIIGDEIHRGVSGGERRRVSIGIDIIHDPIVLFLDEPTSGLDSTSAFMVTKVLQRIAHSGSIVIMSVHQPSYRILCLLDRLLFLSRGQTVYNGPPDGLRRFFSDFGHPIPANENPTEFALDLIRELEDTPTGARSLVDFNKSRQNVPLPVAAADKPSLSLNEAISASISRGKLVSGATEGAPSAPSVRKYANPFWIEMGVLTKRSFTNSKRMPELFGVRLGAVLVTGFILATIFWRLDNSPRGVQERLGFFAIAMSTMFYTCADALPVFLQERSIFMRETAHNAYRRSSYVLSHTIVGFPPLVILSVAFASTTFFAVGLAGSTQGFFFFVLIVLASFWAGSGFVTFLSGVVTHIMLGCAVVLSVLAYFLLFSGFFIDRSRIPDYWIWFHYLSLVKYPYEAVMQNEFNDPRKCFVRGVQMFDNTPFGGLPEVIKLNVLKSISSSLGVNITSQTCITTGTNILEQQSVTQLSKWDCLWIAVAWGFFFRFLFYISLLLGSRNKRR</sequence>
<evidence type="ECO:0000256" key="19">
    <source>
        <dbReference type="SAM" id="Phobius"/>
    </source>
</evidence>
<organism evidence="23 24">
    <name type="scientific">Ensete ventricosum</name>
    <name type="common">Abyssinian banana</name>
    <name type="synonym">Musa ensete</name>
    <dbReference type="NCBI Taxonomy" id="4639"/>
    <lineage>
        <taxon>Eukaryota</taxon>
        <taxon>Viridiplantae</taxon>
        <taxon>Streptophyta</taxon>
        <taxon>Embryophyta</taxon>
        <taxon>Tracheophyta</taxon>
        <taxon>Spermatophyta</taxon>
        <taxon>Magnoliopsida</taxon>
        <taxon>Liliopsida</taxon>
        <taxon>Zingiberales</taxon>
        <taxon>Musaceae</taxon>
        <taxon>Ensete</taxon>
    </lineage>
</organism>
<dbReference type="Gene3D" id="2.60.120.430">
    <property type="entry name" value="Galactose-binding lectin"/>
    <property type="match status" value="2"/>
</dbReference>
<dbReference type="InterPro" id="IPR017871">
    <property type="entry name" value="ABC_transporter-like_CS"/>
</dbReference>
<keyword evidence="8 20" id="KW-0732">Signal</keyword>
<evidence type="ECO:0000256" key="8">
    <source>
        <dbReference type="ARBA" id="ARBA00022729"/>
    </source>
</evidence>
<dbReference type="Proteomes" id="UP000287651">
    <property type="component" value="Unassembled WGS sequence"/>
</dbReference>
<dbReference type="PROSITE" id="PS00108">
    <property type="entry name" value="PROTEIN_KINASE_ST"/>
    <property type="match status" value="1"/>
</dbReference>
<dbReference type="GO" id="GO:0140359">
    <property type="term" value="F:ABC-type transporter activity"/>
    <property type="evidence" value="ECO:0007669"/>
    <property type="project" value="InterPro"/>
</dbReference>
<dbReference type="SMART" id="SM00382">
    <property type="entry name" value="AAA"/>
    <property type="match status" value="1"/>
</dbReference>
<dbReference type="FunFam" id="2.60.120.430:FF:000005">
    <property type="entry name" value="Putative receptor-like protein kinase"/>
    <property type="match status" value="1"/>
</dbReference>
<dbReference type="Gene3D" id="3.30.200.20">
    <property type="entry name" value="Phosphorylase Kinase, domain 1"/>
    <property type="match status" value="1"/>
</dbReference>
<dbReference type="FunFam" id="2.60.120.430:FF:000001">
    <property type="entry name" value="Receptor-like protein kinase FERONIA"/>
    <property type="match status" value="1"/>
</dbReference>
<dbReference type="FunFam" id="1.10.510.10:FF:000058">
    <property type="entry name" value="Receptor-like protein kinase FERONIA"/>
    <property type="match status" value="1"/>
</dbReference>
<dbReference type="GO" id="GO:0016887">
    <property type="term" value="F:ATP hydrolysis activity"/>
    <property type="evidence" value="ECO:0007669"/>
    <property type="project" value="InterPro"/>
</dbReference>
<comment type="function">
    <text evidence="15">Essential transporter for growth and development under abiotic stress. Mediates shoot branching by promoting the outgrowth of lateral shoots. Required for salt tolerance via Na/K homeostasis, at least partly by regulating SKC1/OsHKT1;5. Necessary for hypodermal suberization of roots, which contributes to formation of the apoplastic barrier.</text>
</comment>
<reference evidence="23 24" key="1">
    <citation type="journal article" date="2014" name="Agronomy (Basel)">
        <title>A Draft Genome Sequence for Ensete ventricosum, the Drought-Tolerant Tree Against Hunger.</title>
        <authorList>
            <person name="Harrison J."/>
            <person name="Moore K.A."/>
            <person name="Paszkiewicz K."/>
            <person name="Jones T."/>
            <person name="Grant M."/>
            <person name="Ambacheew D."/>
            <person name="Muzemil S."/>
            <person name="Studholme D.J."/>
        </authorList>
    </citation>
    <scope>NUCLEOTIDE SEQUENCE [LARGE SCALE GENOMIC DNA]</scope>
</reference>
<feature type="domain" description="ABC transporter" evidence="22">
    <location>
        <begin position="973"/>
        <end position="1223"/>
    </location>
</feature>
<evidence type="ECO:0000256" key="9">
    <source>
        <dbReference type="ARBA" id="ARBA00022741"/>
    </source>
</evidence>
<keyword evidence="14" id="KW-0325">Glycoprotein</keyword>
<dbReference type="PROSITE" id="PS00211">
    <property type="entry name" value="ABC_TRANSPORTER_1"/>
    <property type="match status" value="1"/>
</dbReference>
<feature type="domain" description="Protein kinase" evidence="21">
    <location>
        <begin position="494"/>
        <end position="767"/>
    </location>
</feature>
<keyword evidence="9 18" id="KW-0547">Nucleotide-binding</keyword>
<dbReference type="PROSITE" id="PS50011">
    <property type="entry name" value="PROTEIN_KINASE_DOM"/>
    <property type="match status" value="1"/>
</dbReference>
<name>A0A426YBA5_ENSVE</name>
<dbReference type="InterPro" id="IPR050352">
    <property type="entry name" value="ABCG_transporters"/>
</dbReference>
<dbReference type="Gene3D" id="3.40.50.300">
    <property type="entry name" value="P-loop containing nucleotide triphosphate hydrolases"/>
    <property type="match status" value="1"/>
</dbReference>
<dbReference type="SUPFAM" id="SSF52540">
    <property type="entry name" value="P-loop containing nucleoside triphosphate hydrolases"/>
    <property type="match status" value="1"/>
</dbReference>
<feature type="signal peptide" evidence="20">
    <location>
        <begin position="1"/>
        <end position="23"/>
    </location>
</feature>
<comment type="caution">
    <text evidence="23">The sequence shown here is derived from an EMBL/GenBank/DDBJ whole genome shotgun (WGS) entry which is preliminary data.</text>
</comment>
<feature type="transmembrane region" description="Helical" evidence="19">
    <location>
        <begin position="1466"/>
        <end position="1488"/>
    </location>
</feature>
<keyword evidence="7 19" id="KW-0812">Transmembrane</keyword>
<dbReference type="Pfam" id="PF12819">
    <property type="entry name" value="Malectin_like"/>
    <property type="match status" value="1"/>
</dbReference>
<dbReference type="FunFam" id="3.40.50.300:FF:000530">
    <property type="entry name" value="ABC transporter G family member 6"/>
    <property type="match status" value="1"/>
</dbReference>
<dbReference type="InterPro" id="IPR003439">
    <property type="entry name" value="ABC_transporter-like_ATP-bd"/>
</dbReference>
<evidence type="ECO:0000259" key="22">
    <source>
        <dbReference type="PROSITE" id="PS50893"/>
    </source>
</evidence>
<dbReference type="SUPFAM" id="SSF56112">
    <property type="entry name" value="Protein kinase-like (PK-like)"/>
    <property type="match status" value="1"/>
</dbReference>
<dbReference type="InterPro" id="IPR027417">
    <property type="entry name" value="P-loop_NTPase"/>
</dbReference>
<keyword evidence="6" id="KW-0808">Transferase</keyword>
<dbReference type="Pfam" id="PF07714">
    <property type="entry name" value="PK_Tyr_Ser-Thr"/>
    <property type="match status" value="1"/>
</dbReference>
<feature type="transmembrane region" description="Helical" evidence="19">
    <location>
        <begin position="1587"/>
        <end position="1608"/>
    </location>
</feature>
<dbReference type="Gene3D" id="1.10.510.10">
    <property type="entry name" value="Transferase(Phosphotransferase) domain 1"/>
    <property type="match status" value="1"/>
</dbReference>
<dbReference type="PANTHER" id="PTHR48041:SF11">
    <property type="entry name" value="ABC TRANSPORTER G FAMILY MEMBER 16"/>
    <property type="match status" value="1"/>
</dbReference>
<evidence type="ECO:0000256" key="10">
    <source>
        <dbReference type="ARBA" id="ARBA00022777"/>
    </source>
</evidence>
<dbReference type="InterPro" id="IPR008271">
    <property type="entry name" value="Ser/Thr_kinase_AS"/>
</dbReference>
<keyword evidence="11 18" id="KW-0067">ATP-binding</keyword>
<dbReference type="GO" id="GO:0005524">
    <property type="term" value="F:ATP binding"/>
    <property type="evidence" value="ECO:0007669"/>
    <property type="project" value="UniProtKB-UniRule"/>
</dbReference>
<feature type="transmembrane region" description="Helical" evidence="19">
    <location>
        <begin position="1328"/>
        <end position="1349"/>
    </location>
</feature>
<feature type="transmembrane region" description="Helical" evidence="19">
    <location>
        <begin position="1438"/>
        <end position="1459"/>
    </location>
</feature>
<evidence type="ECO:0000256" key="16">
    <source>
        <dbReference type="ARBA" id="ARBA00068969"/>
    </source>
</evidence>
<evidence type="ECO:0000256" key="14">
    <source>
        <dbReference type="ARBA" id="ARBA00023180"/>
    </source>
</evidence>
<dbReference type="SMART" id="SM00220">
    <property type="entry name" value="S_TKc"/>
    <property type="match status" value="1"/>
</dbReference>
<evidence type="ECO:0000256" key="12">
    <source>
        <dbReference type="ARBA" id="ARBA00022989"/>
    </source>
</evidence>
<keyword evidence="4" id="KW-0813">Transport</keyword>
<feature type="transmembrane region" description="Helical" evidence="19">
    <location>
        <begin position="410"/>
        <end position="434"/>
    </location>
</feature>
<evidence type="ECO:0000256" key="1">
    <source>
        <dbReference type="ARBA" id="ARBA00004141"/>
    </source>
</evidence>
<evidence type="ECO:0000256" key="5">
    <source>
        <dbReference type="ARBA" id="ARBA00022527"/>
    </source>
</evidence>
<keyword evidence="13 19" id="KW-0472">Membrane</keyword>
<dbReference type="GO" id="GO:0004674">
    <property type="term" value="F:protein serine/threonine kinase activity"/>
    <property type="evidence" value="ECO:0007669"/>
    <property type="project" value="UniProtKB-KW"/>
</dbReference>
<evidence type="ECO:0000256" key="18">
    <source>
        <dbReference type="PROSITE-ProRule" id="PRU10141"/>
    </source>
</evidence>
<accession>A0A426YBA5</accession>
<evidence type="ECO:0000256" key="7">
    <source>
        <dbReference type="ARBA" id="ARBA00022692"/>
    </source>
</evidence>
<comment type="similarity">
    <text evidence="3">Belongs to the protein kinase superfamily. TKL Ser/Thr protein kinase family. ROCO subfamily.</text>
</comment>
<feature type="binding site" evidence="18">
    <location>
        <position position="522"/>
    </location>
    <ligand>
        <name>ATP</name>
        <dbReference type="ChEBI" id="CHEBI:30616"/>
    </ligand>
</feature>
<dbReference type="EMBL" id="AMZH03013610">
    <property type="protein sequence ID" value="RRT48976.1"/>
    <property type="molecule type" value="Genomic_DNA"/>
</dbReference>
<evidence type="ECO:0000313" key="24">
    <source>
        <dbReference type="Proteomes" id="UP000287651"/>
    </source>
</evidence>
<evidence type="ECO:0000256" key="11">
    <source>
        <dbReference type="ARBA" id="ARBA00022840"/>
    </source>
</evidence>
<evidence type="ECO:0000256" key="6">
    <source>
        <dbReference type="ARBA" id="ARBA00022679"/>
    </source>
</evidence>
<keyword evidence="12 19" id="KW-1133">Transmembrane helix</keyword>
<evidence type="ECO:0000256" key="2">
    <source>
        <dbReference type="ARBA" id="ARBA00004167"/>
    </source>
</evidence>
<proteinExistence type="inferred from homology"/>
<feature type="transmembrane region" description="Helical" evidence="19">
    <location>
        <begin position="1361"/>
        <end position="1382"/>
    </location>
</feature>
<evidence type="ECO:0000256" key="15">
    <source>
        <dbReference type="ARBA" id="ARBA00057315"/>
    </source>
</evidence>
<feature type="transmembrane region" description="Helical" evidence="19">
    <location>
        <begin position="1403"/>
        <end position="1432"/>
    </location>
</feature>
<feature type="chain" id="PRO_5019294646" description="ABC transporter G family member 5" evidence="20">
    <location>
        <begin position="24"/>
        <end position="1614"/>
    </location>
</feature>
<dbReference type="FunFam" id="3.30.200.20:FF:000039">
    <property type="entry name" value="receptor-like protein kinase FERONIA"/>
    <property type="match status" value="1"/>
</dbReference>
<evidence type="ECO:0000313" key="23">
    <source>
        <dbReference type="EMBL" id="RRT48976.1"/>
    </source>
</evidence>
<keyword evidence="5" id="KW-0723">Serine/threonine-protein kinase</keyword>
<dbReference type="CDD" id="cd14066">
    <property type="entry name" value="STKc_IRAK"/>
    <property type="match status" value="1"/>
</dbReference>
<evidence type="ECO:0000256" key="20">
    <source>
        <dbReference type="SAM" id="SignalP"/>
    </source>
</evidence>
<dbReference type="Pfam" id="PF01061">
    <property type="entry name" value="ABC2_membrane"/>
    <property type="match status" value="1"/>
</dbReference>
<dbReference type="GO" id="GO:0016020">
    <property type="term" value="C:membrane"/>
    <property type="evidence" value="ECO:0007669"/>
    <property type="project" value="UniProtKB-SubCell"/>
</dbReference>
<evidence type="ECO:0000256" key="13">
    <source>
        <dbReference type="ARBA" id="ARBA00023136"/>
    </source>
</evidence>
<dbReference type="InterPro" id="IPR043926">
    <property type="entry name" value="ABCG_dom"/>
</dbReference>
<dbReference type="Pfam" id="PF00005">
    <property type="entry name" value="ABC_tran"/>
    <property type="match status" value="1"/>
</dbReference>
<dbReference type="PANTHER" id="PTHR48041">
    <property type="entry name" value="ABC TRANSPORTER G FAMILY MEMBER 28"/>
    <property type="match status" value="1"/>
</dbReference>
<comment type="subcellular location">
    <subcellularLocation>
        <location evidence="1">Membrane</location>
        <topology evidence="1">Multi-pass membrane protein</topology>
    </subcellularLocation>
    <subcellularLocation>
        <location evidence="2">Membrane</location>
        <topology evidence="2">Single-pass membrane protein</topology>
    </subcellularLocation>
</comment>
<dbReference type="PROSITE" id="PS50893">
    <property type="entry name" value="ABC_TRANSPORTER_2"/>
    <property type="match status" value="1"/>
</dbReference>
<dbReference type="Pfam" id="PF19055">
    <property type="entry name" value="ABC2_membrane_7"/>
    <property type="match status" value="1"/>
</dbReference>
<evidence type="ECO:0000256" key="17">
    <source>
        <dbReference type="ARBA" id="ARBA00076780"/>
    </source>
</evidence>
<dbReference type="InterPro" id="IPR013525">
    <property type="entry name" value="ABC2_TM"/>
</dbReference>